<evidence type="ECO:0000313" key="3">
    <source>
        <dbReference type="Proteomes" id="UP000195077"/>
    </source>
</evidence>
<reference evidence="2 3" key="1">
    <citation type="submission" date="2016-10" db="EMBL/GenBank/DDBJ databases">
        <title>Comparative genomics of Bacillus thuringiensis reveals a path to pathogens against multiple invertebrate hosts.</title>
        <authorList>
            <person name="Zheng J."/>
            <person name="Gao Q."/>
            <person name="Liu H."/>
            <person name="Peng D."/>
            <person name="Ruan L."/>
            <person name="Sun M."/>
        </authorList>
    </citation>
    <scope>NUCLEOTIDE SEQUENCE [LARGE SCALE GENOMIC DNA]</scope>
    <source>
        <strain evidence="2">I13</strain>
    </source>
</reference>
<evidence type="ECO:0000313" key="1">
    <source>
        <dbReference type="EMBL" id="OUA28184.1"/>
    </source>
</evidence>
<protein>
    <submittedName>
        <fullName evidence="2">Portal protein</fullName>
    </submittedName>
</protein>
<dbReference type="Proteomes" id="UP000195077">
    <property type="component" value="Unassembled WGS sequence"/>
</dbReference>
<comment type="caution">
    <text evidence="2">The sequence shown here is derived from an EMBL/GenBank/DDBJ whole genome shotgun (WGS) entry which is preliminary data.</text>
</comment>
<gene>
    <name evidence="2" type="ORF">BK775_06385</name>
    <name evidence="1" type="ORF">BK775_11085</name>
</gene>
<dbReference type="AlphaFoldDB" id="A0A9X6QBA3"/>
<feature type="non-terminal residue" evidence="2">
    <location>
        <position position="81"/>
    </location>
</feature>
<name>A0A9X6QBA3_BACTU</name>
<dbReference type="EMBL" id="NFEN01000050">
    <property type="protein sequence ID" value="OUA28184.1"/>
    <property type="molecule type" value="Genomic_DNA"/>
</dbReference>
<accession>A0A9X6QBA3</accession>
<evidence type="ECO:0000313" key="2">
    <source>
        <dbReference type="EMBL" id="OUA30173.1"/>
    </source>
</evidence>
<organism evidence="2 3">
    <name type="scientific">Bacillus thuringiensis</name>
    <dbReference type="NCBI Taxonomy" id="1428"/>
    <lineage>
        <taxon>Bacteria</taxon>
        <taxon>Bacillati</taxon>
        <taxon>Bacillota</taxon>
        <taxon>Bacilli</taxon>
        <taxon>Bacillales</taxon>
        <taxon>Bacillaceae</taxon>
        <taxon>Bacillus</taxon>
        <taxon>Bacillus cereus group</taxon>
    </lineage>
</organism>
<dbReference type="EMBL" id="NFEN01000034">
    <property type="protein sequence ID" value="OUA30173.1"/>
    <property type="molecule type" value="Genomic_DNA"/>
</dbReference>
<proteinExistence type="predicted"/>
<sequence length="81" mass="9428">MGLRDRFSNYLYRKLEKRGLFDDILGNSIRYGGRYVSSDNILESSDVYELLQDISNQMMLAEIVVEDKEGKEIKDDFALKV</sequence>